<evidence type="ECO:0000313" key="10">
    <source>
        <dbReference type="Proteomes" id="UP001153365"/>
    </source>
</evidence>
<dbReference type="PROSITE" id="PS50082">
    <property type="entry name" value="WD_REPEATS_2"/>
    <property type="match status" value="1"/>
</dbReference>
<name>A0AAV0BBM1_PHAPC</name>
<dbReference type="Proteomes" id="UP001153365">
    <property type="component" value="Unassembled WGS sequence"/>
</dbReference>
<dbReference type="EMBL" id="CALTRL010004515">
    <property type="protein sequence ID" value="CAH7683182.1"/>
    <property type="molecule type" value="Genomic_DNA"/>
</dbReference>
<protein>
    <submittedName>
        <fullName evidence="9">WD40-repeat-containing domain protein</fullName>
    </submittedName>
</protein>
<gene>
    <name evidence="9" type="ORF">PPACK8108_LOCUS16552</name>
</gene>
<keyword evidence="2 6" id="KW-0853">WD repeat</keyword>
<dbReference type="InterPro" id="IPR001680">
    <property type="entry name" value="WD40_rpt"/>
</dbReference>
<sequence length="508" mass="56119">MEDNSVGTNLMVPCQRITTTIDKNLIITSSGNLIRVLELSNGRLVSCEISDGSDRSSDSHTGLIRSLLVIENRCGGTDPQLLVSTGEDKLLKIWKLPTLSLISSRELVKRPTSIAISPDGKSIVIADKSGDFYDLPIDCPSDTEFLADPDQEEVSDESLSKTLKPIAGHVSVITSIALIPPGRSDSLLVTADRDEHVRLSNYPNSWSIYGYLLGHSRFVSALLWVDCEGIDGGVLLSGGGDDEVYVWDHLALKCRRRIAVGDPLKDGLKVWPLKTNWFNSKRNNKRKAQNNGDESESQDKNQNSTIRNQRCCCINKIICTRPLDSKNKNRFFIITSVGSSTLAIIPMSAALGEESDQKVMFHDFMDPILDVIDVSSPSSSSAESGHSQIMVSLDTSVRSSNEPSLPLFRILSIDGSEVKELVDYPNLIKLNENASVTVKSIDEISKQEDLYPELLLFSKDQSIVRSNVKSFDDSKDEIRLGGRNGKKAEGRVIVQERVQKYLENMKSK</sequence>
<evidence type="ECO:0000256" key="6">
    <source>
        <dbReference type="HAMAP-Rule" id="MF_03056"/>
    </source>
</evidence>
<comment type="subcellular location">
    <subcellularLocation>
        <location evidence="1 6">Nucleus</location>
    </subcellularLocation>
</comment>
<keyword evidence="3 6" id="KW-0819">tRNA processing</keyword>
<comment type="similarity">
    <text evidence="6">Belongs to the WD repeat TRM82 family.</text>
</comment>
<evidence type="ECO:0000256" key="4">
    <source>
        <dbReference type="ARBA" id="ARBA00022737"/>
    </source>
</evidence>
<dbReference type="GO" id="GO:0106004">
    <property type="term" value="P:tRNA (guanine-N7)-methylation"/>
    <property type="evidence" value="ECO:0007669"/>
    <property type="project" value="UniProtKB-UniRule"/>
</dbReference>
<accession>A0AAV0BBM1</accession>
<keyword evidence="10" id="KW-1185">Reference proteome</keyword>
<evidence type="ECO:0000313" key="9">
    <source>
        <dbReference type="EMBL" id="CAH7683182.1"/>
    </source>
</evidence>
<dbReference type="SMART" id="SM00320">
    <property type="entry name" value="WD40"/>
    <property type="match status" value="3"/>
</dbReference>
<evidence type="ECO:0000256" key="8">
    <source>
        <dbReference type="SAM" id="MobiDB-lite"/>
    </source>
</evidence>
<organism evidence="9 10">
    <name type="scientific">Phakopsora pachyrhizi</name>
    <name type="common">Asian soybean rust disease fungus</name>
    <dbReference type="NCBI Taxonomy" id="170000"/>
    <lineage>
        <taxon>Eukaryota</taxon>
        <taxon>Fungi</taxon>
        <taxon>Dikarya</taxon>
        <taxon>Basidiomycota</taxon>
        <taxon>Pucciniomycotina</taxon>
        <taxon>Pucciniomycetes</taxon>
        <taxon>Pucciniales</taxon>
        <taxon>Phakopsoraceae</taxon>
        <taxon>Phakopsora</taxon>
    </lineage>
</organism>
<feature type="region of interest" description="Disordered" evidence="8">
    <location>
        <begin position="282"/>
        <end position="302"/>
    </location>
</feature>
<evidence type="ECO:0000256" key="3">
    <source>
        <dbReference type="ARBA" id="ARBA00022694"/>
    </source>
</evidence>
<keyword evidence="5 6" id="KW-0539">Nucleus</keyword>
<dbReference type="GO" id="GO:0043527">
    <property type="term" value="C:tRNA methyltransferase complex"/>
    <property type="evidence" value="ECO:0007669"/>
    <property type="project" value="TreeGrafter"/>
</dbReference>
<dbReference type="GO" id="GO:0005634">
    <property type="term" value="C:nucleus"/>
    <property type="evidence" value="ECO:0007669"/>
    <property type="project" value="UniProtKB-SubCell"/>
</dbReference>
<dbReference type="HAMAP" id="MF_03056">
    <property type="entry name" value="TRM82"/>
    <property type="match status" value="1"/>
</dbReference>
<evidence type="ECO:0000256" key="5">
    <source>
        <dbReference type="ARBA" id="ARBA00023242"/>
    </source>
</evidence>
<proteinExistence type="inferred from homology"/>
<dbReference type="GO" id="GO:0005829">
    <property type="term" value="C:cytosol"/>
    <property type="evidence" value="ECO:0007669"/>
    <property type="project" value="TreeGrafter"/>
</dbReference>
<reference evidence="9" key="1">
    <citation type="submission" date="2022-06" db="EMBL/GenBank/DDBJ databases">
        <authorList>
            <consortium name="SYNGENTA / RWTH Aachen University"/>
        </authorList>
    </citation>
    <scope>NUCLEOTIDE SEQUENCE</scope>
</reference>
<dbReference type="InterPro" id="IPR028884">
    <property type="entry name" value="Trm82"/>
</dbReference>
<evidence type="ECO:0000256" key="1">
    <source>
        <dbReference type="ARBA" id="ARBA00004123"/>
    </source>
</evidence>
<dbReference type="SUPFAM" id="SSF50978">
    <property type="entry name" value="WD40 repeat-like"/>
    <property type="match status" value="1"/>
</dbReference>
<keyword evidence="4 6" id="KW-0677">Repeat</keyword>
<feature type="repeat" description="WD" evidence="7">
    <location>
        <begin position="212"/>
        <end position="248"/>
    </location>
</feature>
<comment type="function">
    <text evidence="6">Required for the formation of N(7)-methylguanine at position 46 (m7G46) in tRNA. In the complex, it is required to stabilize and induce conformational changes of the catalytic subunit.</text>
</comment>
<evidence type="ECO:0000256" key="2">
    <source>
        <dbReference type="ARBA" id="ARBA00022574"/>
    </source>
</evidence>
<dbReference type="Gene3D" id="2.130.10.10">
    <property type="entry name" value="YVTN repeat-like/Quinoprotein amine dehydrogenase"/>
    <property type="match status" value="2"/>
</dbReference>
<dbReference type="PANTHER" id="PTHR16288">
    <property type="entry name" value="WD40 REPEAT PROTEIN 4"/>
    <property type="match status" value="1"/>
</dbReference>
<comment type="pathway">
    <text evidence="6">tRNA modification; N(7)-methylguanine-tRNA biosynthesis.</text>
</comment>
<evidence type="ECO:0000256" key="7">
    <source>
        <dbReference type="PROSITE-ProRule" id="PRU00221"/>
    </source>
</evidence>
<dbReference type="PANTHER" id="PTHR16288:SF0">
    <property type="entry name" value="TRNA (GUANINE-N(7)-)-METHYLTRANSFERASE NON-CATALYTIC SUBUNIT WDR4"/>
    <property type="match status" value="1"/>
</dbReference>
<dbReference type="AlphaFoldDB" id="A0AAV0BBM1"/>
<dbReference type="InterPro" id="IPR036322">
    <property type="entry name" value="WD40_repeat_dom_sf"/>
</dbReference>
<comment type="caution">
    <text evidence="9">The sequence shown here is derived from an EMBL/GenBank/DDBJ whole genome shotgun (WGS) entry which is preliminary data.</text>
</comment>
<dbReference type="InterPro" id="IPR015943">
    <property type="entry name" value="WD40/YVTN_repeat-like_dom_sf"/>
</dbReference>